<dbReference type="EMBL" id="JAMKBI010000002">
    <property type="protein sequence ID" value="MCZ8532493.1"/>
    <property type="molecule type" value="Genomic_DNA"/>
</dbReference>
<dbReference type="SUPFAM" id="SSF46689">
    <property type="entry name" value="Homeodomain-like"/>
    <property type="match status" value="1"/>
</dbReference>
<accession>A0A9X3L6X0</accession>
<dbReference type="InterPro" id="IPR009057">
    <property type="entry name" value="Homeodomain-like_sf"/>
</dbReference>
<dbReference type="PANTHER" id="PTHR43479">
    <property type="entry name" value="ACREF/ENVCD OPERON REPRESSOR-RELATED"/>
    <property type="match status" value="1"/>
</dbReference>
<feature type="DNA-binding region" description="H-T-H motif" evidence="3">
    <location>
        <begin position="36"/>
        <end position="55"/>
    </location>
</feature>
<protein>
    <submittedName>
        <fullName evidence="5">TetR/AcrR family transcriptional regulator</fullName>
    </submittedName>
</protein>
<dbReference type="Proteomes" id="UP001152172">
    <property type="component" value="Unassembled WGS sequence"/>
</dbReference>
<sequence>MPRTEEQYEAMRIATSNKIHSAAIKLFAKKGFAATSVKDIAEGAGISIGLMYRHYKKKEDLFNELVTYAAEGLDRVAKKFKSDDSQVEIIQQFTLEILSDLNKDDEYSHFHMLMNQSSTIEDPSPQIKYLNKQSEAMLHQTAQLIEKGQKLGQFKQGNAMEMAFFYFASIQGLTMMKITLKDGFITPSLEIVTSFLFEDCISR</sequence>
<dbReference type="Gene3D" id="1.10.357.10">
    <property type="entry name" value="Tetracycline Repressor, domain 2"/>
    <property type="match status" value="1"/>
</dbReference>
<reference evidence="5" key="1">
    <citation type="submission" date="2022-05" db="EMBL/GenBank/DDBJ databases">
        <authorList>
            <person name="Colautti A."/>
            <person name="Iacumin L."/>
        </authorList>
    </citation>
    <scope>NUCLEOTIDE SEQUENCE</scope>
    <source>
        <strain evidence="5">DSM 30747</strain>
    </source>
</reference>
<dbReference type="PRINTS" id="PR00455">
    <property type="entry name" value="HTHTETR"/>
</dbReference>
<evidence type="ECO:0000313" key="5">
    <source>
        <dbReference type="EMBL" id="MCZ8532493.1"/>
    </source>
</evidence>
<organism evidence="5 6">
    <name type="scientific">Psychrobacillus psychrodurans</name>
    <dbReference type="NCBI Taxonomy" id="126157"/>
    <lineage>
        <taxon>Bacteria</taxon>
        <taxon>Bacillati</taxon>
        <taxon>Bacillota</taxon>
        <taxon>Bacilli</taxon>
        <taxon>Bacillales</taxon>
        <taxon>Bacillaceae</taxon>
        <taxon>Psychrobacillus</taxon>
    </lineage>
</organism>
<keyword evidence="6" id="KW-1185">Reference proteome</keyword>
<dbReference type="RefSeq" id="WP_269921052.1">
    <property type="nucleotide sequence ID" value="NZ_JAMKBI010000002.1"/>
</dbReference>
<evidence type="ECO:0000256" key="1">
    <source>
        <dbReference type="ARBA" id="ARBA00022491"/>
    </source>
</evidence>
<dbReference type="SUPFAM" id="SSF48498">
    <property type="entry name" value="Tetracyclin repressor-like, C-terminal domain"/>
    <property type="match status" value="1"/>
</dbReference>
<dbReference type="InterPro" id="IPR036271">
    <property type="entry name" value="Tet_transcr_reg_TetR-rel_C_sf"/>
</dbReference>
<dbReference type="PROSITE" id="PS50977">
    <property type="entry name" value="HTH_TETR_2"/>
    <property type="match status" value="1"/>
</dbReference>
<dbReference type="InterPro" id="IPR001647">
    <property type="entry name" value="HTH_TetR"/>
</dbReference>
<dbReference type="PANTHER" id="PTHR43479:SF11">
    <property type="entry name" value="ACREF_ENVCD OPERON REPRESSOR-RELATED"/>
    <property type="match status" value="1"/>
</dbReference>
<dbReference type="GO" id="GO:0003677">
    <property type="term" value="F:DNA binding"/>
    <property type="evidence" value="ECO:0007669"/>
    <property type="project" value="UniProtKB-UniRule"/>
</dbReference>
<feature type="domain" description="HTH tetR-type" evidence="4">
    <location>
        <begin position="13"/>
        <end position="73"/>
    </location>
</feature>
<gene>
    <name evidence="5" type="ORF">M9R61_03890</name>
</gene>
<evidence type="ECO:0000259" key="4">
    <source>
        <dbReference type="PROSITE" id="PS50977"/>
    </source>
</evidence>
<evidence type="ECO:0000256" key="2">
    <source>
        <dbReference type="ARBA" id="ARBA00023125"/>
    </source>
</evidence>
<dbReference type="InterPro" id="IPR050624">
    <property type="entry name" value="HTH-type_Tx_Regulator"/>
</dbReference>
<dbReference type="Pfam" id="PF00440">
    <property type="entry name" value="TetR_N"/>
    <property type="match status" value="1"/>
</dbReference>
<evidence type="ECO:0000313" key="6">
    <source>
        <dbReference type="Proteomes" id="UP001152172"/>
    </source>
</evidence>
<keyword evidence="1" id="KW-0678">Repressor</keyword>
<evidence type="ECO:0000256" key="3">
    <source>
        <dbReference type="PROSITE-ProRule" id="PRU00335"/>
    </source>
</evidence>
<dbReference type="AlphaFoldDB" id="A0A9X3L6X0"/>
<proteinExistence type="predicted"/>
<keyword evidence="2 3" id="KW-0238">DNA-binding</keyword>
<comment type="caution">
    <text evidence="5">The sequence shown here is derived from an EMBL/GenBank/DDBJ whole genome shotgun (WGS) entry which is preliminary data.</text>
</comment>
<name>A0A9X3L6X0_9BACI</name>